<accession>A0AAU8A3X6</accession>
<dbReference type="GO" id="GO:0019646">
    <property type="term" value="P:aerobic electron transport chain"/>
    <property type="evidence" value="ECO:0007669"/>
    <property type="project" value="TreeGrafter"/>
</dbReference>
<dbReference type="InterPro" id="IPR051169">
    <property type="entry name" value="NADH-Q_oxidoreductase"/>
</dbReference>
<dbReference type="RefSeq" id="WP_353439515.1">
    <property type="nucleotide sequence ID" value="NZ_CP099959.1"/>
</dbReference>
<dbReference type="InterPro" id="IPR023753">
    <property type="entry name" value="FAD/NAD-binding_dom"/>
</dbReference>
<organism evidence="7">
    <name type="scientific">Polynucleobacter sp. UK-FUSCHL-C3</name>
    <dbReference type="NCBI Taxonomy" id="2955208"/>
    <lineage>
        <taxon>Bacteria</taxon>
        <taxon>Pseudomonadati</taxon>
        <taxon>Pseudomonadota</taxon>
        <taxon>Betaproteobacteria</taxon>
        <taxon>Burkholderiales</taxon>
        <taxon>Burkholderiaceae</taxon>
        <taxon>Polynucleobacter</taxon>
    </lineage>
</organism>
<gene>
    <name evidence="7" type="ORF">NKE59_03165</name>
</gene>
<evidence type="ECO:0000256" key="1">
    <source>
        <dbReference type="ARBA" id="ARBA00001974"/>
    </source>
</evidence>
<evidence type="ECO:0000256" key="2">
    <source>
        <dbReference type="ARBA" id="ARBA00005272"/>
    </source>
</evidence>
<evidence type="ECO:0000256" key="5">
    <source>
        <dbReference type="ARBA" id="ARBA00023002"/>
    </source>
</evidence>
<dbReference type="Pfam" id="PF07992">
    <property type="entry name" value="Pyr_redox_2"/>
    <property type="match status" value="1"/>
</dbReference>
<dbReference type="SUPFAM" id="SSF51905">
    <property type="entry name" value="FAD/NAD(P)-binding domain"/>
    <property type="match status" value="1"/>
</dbReference>
<dbReference type="PANTHER" id="PTHR42913">
    <property type="entry name" value="APOPTOSIS-INDUCING FACTOR 1"/>
    <property type="match status" value="1"/>
</dbReference>
<dbReference type="EMBL" id="CP099959">
    <property type="protein sequence ID" value="XCC58304.1"/>
    <property type="molecule type" value="Genomic_DNA"/>
</dbReference>
<dbReference type="AlphaFoldDB" id="A0AAU8A3X6"/>
<evidence type="ECO:0000259" key="6">
    <source>
        <dbReference type="Pfam" id="PF07992"/>
    </source>
</evidence>
<name>A0AAU8A3X6_9BURK</name>
<evidence type="ECO:0000256" key="4">
    <source>
        <dbReference type="ARBA" id="ARBA00022827"/>
    </source>
</evidence>
<dbReference type="PRINTS" id="PR00368">
    <property type="entry name" value="FADPNR"/>
</dbReference>
<protein>
    <submittedName>
        <fullName evidence="7">NAD(P)/FAD-dependent oxidoreductase</fullName>
    </submittedName>
</protein>
<dbReference type="InterPro" id="IPR036188">
    <property type="entry name" value="FAD/NAD-bd_sf"/>
</dbReference>
<comment type="similarity">
    <text evidence="2">Belongs to the NADH dehydrogenase family.</text>
</comment>
<keyword evidence="5" id="KW-0560">Oxidoreductase</keyword>
<proteinExistence type="inferred from homology"/>
<evidence type="ECO:0000256" key="3">
    <source>
        <dbReference type="ARBA" id="ARBA00022630"/>
    </source>
</evidence>
<dbReference type="GO" id="GO:0003955">
    <property type="term" value="F:NAD(P)H dehydrogenase (quinone) activity"/>
    <property type="evidence" value="ECO:0007669"/>
    <property type="project" value="TreeGrafter"/>
</dbReference>
<keyword evidence="3" id="KW-0285">Flavoprotein</keyword>
<sequence length="442" mass="48596">MHRIVIVGGGAGGLELATRLGDRYGPRKGRTGELSITLIDKNRTHIWKPKLHEIAAGSMDLGDHEVDYIAQAHWHHFTYRIGEMIGLDRERQEVLVAPYCDDQGIEITPQRTVPYDTLILSIGSLSNDFATPGVEQFALRLESQNDAKHFHTKMLNAIIRAQAQTSSLTPDQLHVAIIGAGATGVELAAELYRTTREVVSYGLDRVDPNKDLKVSVIEAAPRILPALPLRLSLATTALLERMGVEVITNKKVAEVVPNEVHFADGSSLPAELIVWAAGVKAPDFLKDIAGLETNRINQLVVLPTLQTSRDPNIFAMGDCAACPWPEANDGKGGFVPPRAQAAHQQASHLFKQIQLRMANKALKIYRYRDFGSLVSLGKYSTVGSMMGGLIGGNLMIEGSFAKLMYLSLYKMHELALHGWAKVSLDTLARMITRRTEPHVKLH</sequence>
<evidence type="ECO:0000313" key="7">
    <source>
        <dbReference type="EMBL" id="XCC58304.1"/>
    </source>
</evidence>
<dbReference type="PRINTS" id="PR00411">
    <property type="entry name" value="PNDRDTASEI"/>
</dbReference>
<keyword evidence="4" id="KW-0274">FAD</keyword>
<comment type="cofactor">
    <cofactor evidence="1">
        <name>FAD</name>
        <dbReference type="ChEBI" id="CHEBI:57692"/>
    </cofactor>
</comment>
<dbReference type="Gene3D" id="3.50.50.100">
    <property type="match status" value="1"/>
</dbReference>
<feature type="domain" description="FAD/NAD(P)-binding" evidence="6">
    <location>
        <begin position="3"/>
        <end position="346"/>
    </location>
</feature>
<dbReference type="PANTHER" id="PTHR42913:SF3">
    <property type="entry name" value="64 KDA MITOCHONDRIAL NADH DEHYDROGENASE (EUROFUNG)"/>
    <property type="match status" value="1"/>
</dbReference>
<reference evidence="7" key="1">
    <citation type="submission" date="2022-06" db="EMBL/GenBank/DDBJ databases">
        <title>New Polynucleobacter species.</title>
        <authorList>
            <person name="Hahn M.W."/>
        </authorList>
    </citation>
    <scope>NUCLEOTIDE SEQUENCE</scope>
    <source>
        <strain evidence="7">UK-FUSCHL-C3</strain>
    </source>
</reference>